<evidence type="ECO:0000313" key="5">
    <source>
        <dbReference type="Proteomes" id="UP001333102"/>
    </source>
</evidence>
<reference evidence="5" key="1">
    <citation type="submission" date="2023-12" db="EMBL/GenBank/DDBJ databases">
        <title>Novel isolates from deep terrestrial aquifers shed light on the physiology and ecology of the class Limnochordia.</title>
        <authorList>
            <person name="Karnachuk O.V."/>
            <person name="Lukina A.P."/>
            <person name="Avakyan M.R."/>
            <person name="Kadnikov V."/>
            <person name="Begmatov S."/>
            <person name="Beletsky A.V."/>
            <person name="Mardanov A.V."/>
            <person name="Ravin N.V."/>
        </authorList>
    </citation>
    <scope>NUCLEOTIDE SEQUENCE [LARGE SCALE GENOMIC DNA]</scope>
    <source>
        <strain evidence="5">LN</strain>
    </source>
</reference>
<protein>
    <submittedName>
        <fullName evidence="4">Glycoside hydrolase family 130 protein</fullName>
    </submittedName>
</protein>
<comment type="similarity">
    <text evidence="3">Belongs to the glycosyl hydrolase 130 family.</text>
</comment>
<evidence type="ECO:0000313" key="4">
    <source>
        <dbReference type="EMBL" id="WRP13968.1"/>
    </source>
</evidence>
<organism evidence="4 5">
    <name type="scientific">Geochorda subterranea</name>
    <dbReference type="NCBI Taxonomy" id="3109564"/>
    <lineage>
        <taxon>Bacteria</taxon>
        <taxon>Bacillati</taxon>
        <taxon>Bacillota</taxon>
        <taxon>Limnochordia</taxon>
        <taxon>Limnochordales</taxon>
        <taxon>Geochordaceae</taxon>
        <taxon>Geochorda</taxon>
    </lineage>
</organism>
<accession>A0ABZ1BN34</accession>
<dbReference type="InterPro" id="IPR007184">
    <property type="entry name" value="Mannoside_phosphorylase"/>
</dbReference>
<dbReference type="Gene3D" id="2.115.10.20">
    <property type="entry name" value="Glycosyl hydrolase domain, family 43"/>
    <property type="match status" value="1"/>
</dbReference>
<keyword evidence="2" id="KW-0808">Transferase</keyword>
<keyword evidence="4" id="KW-0378">Hydrolase</keyword>
<keyword evidence="5" id="KW-1185">Reference proteome</keyword>
<dbReference type="EMBL" id="CP141614">
    <property type="protein sequence ID" value="WRP13968.1"/>
    <property type="molecule type" value="Genomic_DNA"/>
</dbReference>
<evidence type="ECO:0000256" key="3">
    <source>
        <dbReference type="ARBA" id="ARBA00024356"/>
    </source>
</evidence>
<name>A0ABZ1BN34_9FIRM</name>
<dbReference type="PANTHER" id="PTHR34106:SF5">
    <property type="entry name" value="GLYCOSIDASE"/>
    <property type="match status" value="1"/>
</dbReference>
<dbReference type="SUPFAM" id="SSF75005">
    <property type="entry name" value="Arabinanase/levansucrase/invertase"/>
    <property type="match status" value="1"/>
</dbReference>
<dbReference type="RefSeq" id="WP_324668241.1">
    <property type="nucleotide sequence ID" value="NZ_CP141614.1"/>
</dbReference>
<evidence type="ECO:0000256" key="2">
    <source>
        <dbReference type="ARBA" id="ARBA00022679"/>
    </source>
</evidence>
<dbReference type="Pfam" id="PF04041">
    <property type="entry name" value="Glyco_hydro_130"/>
    <property type="match status" value="1"/>
</dbReference>
<dbReference type="CDD" id="cd18612">
    <property type="entry name" value="GH130_Lin0857-like"/>
    <property type="match status" value="1"/>
</dbReference>
<dbReference type="InterPro" id="IPR023296">
    <property type="entry name" value="Glyco_hydro_beta-prop_sf"/>
</dbReference>
<dbReference type="PIRSF" id="PIRSF016202">
    <property type="entry name" value="PH1107"/>
    <property type="match status" value="1"/>
</dbReference>
<dbReference type="Proteomes" id="UP001333102">
    <property type="component" value="Chromosome"/>
</dbReference>
<evidence type="ECO:0000256" key="1">
    <source>
        <dbReference type="ARBA" id="ARBA00022676"/>
    </source>
</evidence>
<gene>
    <name evidence="4" type="ORF">VLY81_11105</name>
</gene>
<dbReference type="GO" id="GO:0016787">
    <property type="term" value="F:hydrolase activity"/>
    <property type="evidence" value="ECO:0007669"/>
    <property type="project" value="UniProtKB-KW"/>
</dbReference>
<keyword evidence="1" id="KW-0328">Glycosyltransferase</keyword>
<proteinExistence type="inferred from homology"/>
<dbReference type="PANTHER" id="PTHR34106">
    <property type="entry name" value="GLYCOSIDASE"/>
    <property type="match status" value="1"/>
</dbReference>
<sequence length="360" mass="39241">MAIELKRYEHNPIVTPADVPPSSPDLEVIGAFNAGAALVGDEIVLLLRVAERPISADSRRVGIPRVDLSETGGHIEVEWVDRDVPELDLSDPRGILYKGRQYLSSVSHLRVARSRDGFHFAIDPKPTVVPSTPYEVYGVEDPRITPIDGAYYVSYTAVSPMGVCVPLLRTTDFVHFERLGVIFPPENKNVVLFPDRSSGRYAAFHRPAGSAFGSTPDIWLAYSPDLLHWGDHRRLMGTRAGMWDAGRIGGGAVPIETPKGWLAIYHAAVGSRYCLGTVLLDREAPHRVLGRSVDPIMTPIEPYERAGFFGSVVFTCGAVRRSDDEVLVYYGAGDSTLGVAMTSVSELLETVEPVSALTAA</sequence>